<evidence type="ECO:0000313" key="8">
    <source>
        <dbReference type="EMBL" id="KAF9956580.1"/>
    </source>
</evidence>
<accession>A0A9P6J0Z2</accession>
<dbReference type="InterPro" id="IPR023780">
    <property type="entry name" value="Chromo_domain"/>
</dbReference>
<dbReference type="InterPro" id="IPR017871">
    <property type="entry name" value="ABC_transporter-like_CS"/>
</dbReference>
<keyword evidence="2" id="KW-0963">Cytoplasm</keyword>
<organism evidence="8 9">
    <name type="scientific">Mortierella alpina</name>
    <name type="common">Oleaginous fungus</name>
    <name type="synonym">Mortierella renispora</name>
    <dbReference type="NCBI Taxonomy" id="64518"/>
    <lineage>
        <taxon>Eukaryota</taxon>
        <taxon>Fungi</taxon>
        <taxon>Fungi incertae sedis</taxon>
        <taxon>Mucoromycota</taxon>
        <taxon>Mortierellomycotina</taxon>
        <taxon>Mortierellomycetes</taxon>
        <taxon>Mortierellales</taxon>
        <taxon>Mortierellaceae</taxon>
        <taxon>Mortierella</taxon>
    </lineage>
</organism>
<dbReference type="Pfam" id="PF00005">
    <property type="entry name" value="ABC_tran"/>
    <property type="match status" value="2"/>
</dbReference>
<dbReference type="FunFam" id="3.40.50.300:FF:000193">
    <property type="entry name" value="Probable Elongation factor 3"/>
    <property type="match status" value="1"/>
</dbReference>
<dbReference type="Pfam" id="PF00385">
    <property type="entry name" value="Chromo"/>
    <property type="match status" value="1"/>
</dbReference>
<evidence type="ECO:0000256" key="2">
    <source>
        <dbReference type="ARBA" id="ARBA00022490"/>
    </source>
</evidence>
<dbReference type="InterPro" id="IPR047038">
    <property type="entry name" value="eEF3_chromodomain-like_sf"/>
</dbReference>
<keyword evidence="9" id="KW-1185">Reference proteome</keyword>
<reference evidence="8" key="1">
    <citation type="journal article" date="2020" name="Fungal Divers.">
        <title>Resolving the Mortierellaceae phylogeny through synthesis of multi-gene phylogenetics and phylogenomics.</title>
        <authorList>
            <person name="Vandepol N."/>
            <person name="Liber J."/>
            <person name="Desiro A."/>
            <person name="Na H."/>
            <person name="Kennedy M."/>
            <person name="Barry K."/>
            <person name="Grigoriev I.V."/>
            <person name="Miller A.N."/>
            <person name="O'Donnell K."/>
            <person name="Stajich J.E."/>
            <person name="Bonito G."/>
        </authorList>
    </citation>
    <scope>NUCLEOTIDE SEQUENCE</scope>
    <source>
        <strain evidence="8">CK1249</strain>
    </source>
</reference>
<dbReference type="InterPro" id="IPR050611">
    <property type="entry name" value="ABCF"/>
</dbReference>
<dbReference type="InterPro" id="IPR027417">
    <property type="entry name" value="P-loop_NTPase"/>
</dbReference>
<feature type="domain" description="ABC transporter" evidence="7">
    <location>
        <begin position="380"/>
        <end position="696"/>
    </location>
</feature>
<dbReference type="PROSITE" id="PS00211">
    <property type="entry name" value="ABC_TRANSPORTER_1"/>
    <property type="match status" value="2"/>
</dbReference>
<evidence type="ECO:0000256" key="5">
    <source>
        <dbReference type="ARBA" id="ARBA00022840"/>
    </source>
</evidence>
<dbReference type="CDD" id="cd03221">
    <property type="entry name" value="ABCF_EF-3"/>
    <property type="match status" value="1"/>
</dbReference>
<dbReference type="InterPro" id="IPR015688">
    <property type="entry name" value="eEF3_ABC2_chromodomain-like"/>
</dbReference>
<dbReference type="EMBL" id="JAAAHY010000830">
    <property type="protein sequence ID" value="KAF9956580.1"/>
    <property type="molecule type" value="Genomic_DNA"/>
</dbReference>
<dbReference type="Gene3D" id="2.40.50.990">
    <property type="match status" value="1"/>
</dbReference>
<dbReference type="PANTHER" id="PTHR19211">
    <property type="entry name" value="ATP-BINDING TRANSPORT PROTEIN-RELATED"/>
    <property type="match status" value="1"/>
</dbReference>
<keyword evidence="5" id="KW-0067">ATP-binding</keyword>
<dbReference type="InterPro" id="IPR003439">
    <property type="entry name" value="ABC_transporter-like_ATP-bd"/>
</dbReference>
<dbReference type="GO" id="GO:0005737">
    <property type="term" value="C:cytoplasm"/>
    <property type="evidence" value="ECO:0007669"/>
    <property type="project" value="UniProtKB-SubCell"/>
</dbReference>
<dbReference type="PANTHER" id="PTHR19211:SF14">
    <property type="entry name" value="ATP-BINDING CASSETTE SUB-FAMILY F MEMBER 1"/>
    <property type="match status" value="1"/>
</dbReference>
<keyword evidence="4" id="KW-0547">Nucleotide-binding</keyword>
<feature type="domain" description="ABC transporter" evidence="7">
    <location>
        <begin position="138"/>
        <end position="353"/>
    </location>
</feature>
<dbReference type="SUPFAM" id="SSF54160">
    <property type="entry name" value="Chromo domain-like"/>
    <property type="match status" value="1"/>
</dbReference>
<dbReference type="GO" id="GO:0005524">
    <property type="term" value="F:ATP binding"/>
    <property type="evidence" value="ECO:0007669"/>
    <property type="project" value="UniProtKB-KW"/>
</dbReference>
<dbReference type="PROSITE" id="PS50013">
    <property type="entry name" value="CHROMO_2"/>
    <property type="match status" value="1"/>
</dbReference>
<gene>
    <name evidence="8" type="ORF">BGZ70_009833</name>
</gene>
<dbReference type="SMART" id="SM00382">
    <property type="entry name" value="AAA"/>
    <property type="match status" value="2"/>
</dbReference>
<dbReference type="Proteomes" id="UP000738359">
    <property type="component" value="Unassembled WGS sequence"/>
</dbReference>
<evidence type="ECO:0008006" key="10">
    <source>
        <dbReference type="Google" id="ProtNLM"/>
    </source>
</evidence>
<evidence type="ECO:0000313" key="9">
    <source>
        <dbReference type="Proteomes" id="UP000738359"/>
    </source>
</evidence>
<dbReference type="FunFam" id="2.40.50.990:FF:000002">
    <property type="entry name" value="mRNA export factor elf1"/>
    <property type="match status" value="1"/>
</dbReference>
<dbReference type="SUPFAM" id="SSF52540">
    <property type="entry name" value="P-loop containing nucleoside triphosphate hydrolases"/>
    <property type="match status" value="2"/>
</dbReference>
<dbReference type="InterPro" id="IPR003593">
    <property type="entry name" value="AAA+_ATPase"/>
</dbReference>
<dbReference type="GO" id="GO:0016887">
    <property type="term" value="F:ATP hydrolysis activity"/>
    <property type="evidence" value="ECO:0007669"/>
    <property type="project" value="InterPro"/>
</dbReference>
<feature type="non-terminal residue" evidence="8">
    <location>
        <position position="1"/>
    </location>
</feature>
<evidence type="ECO:0000259" key="7">
    <source>
        <dbReference type="PROSITE" id="PS50893"/>
    </source>
</evidence>
<dbReference type="OrthoDB" id="2110130at2759"/>
<dbReference type="InterPro" id="IPR016197">
    <property type="entry name" value="Chromo-like_dom_sf"/>
</dbReference>
<evidence type="ECO:0000256" key="3">
    <source>
        <dbReference type="ARBA" id="ARBA00022737"/>
    </source>
</evidence>
<comment type="subcellular location">
    <subcellularLocation>
        <location evidence="1">Cytoplasm</location>
    </subcellularLocation>
</comment>
<evidence type="ECO:0000256" key="4">
    <source>
        <dbReference type="ARBA" id="ARBA00022741"/>
    </source>
</evidence>
<sequence>RIIDIAAVPEIRALATAARNTLIKAGGATKADPAAQKDSLVPSETEARNTVNKAVAKFGFFPTFFDAVKTHVADLSIVLIKEENLSPRGWISILGPYFTAFMPTADANAVVNLVVEHYVELDRKLNGDKEVEEDEEGEELCNIDFSLAYGGMMLLNHTKLKLHRGHRYGLCGPNGAGKSTLMRAISLGKLDGFPSSDVLRTVFVEHSLQGDQGEMAIVDFVASDVKLANTPHSEVVNALLTVGFTEEMQKNTVSSLSGGWKMKLELARAMLMNADILLLDEPTNHLDVANIKWLEDYLISQTNVTSIIVSHDSGFLDNVCTNILHYERKKLKMYKGNLSEFVKVKPEAKSYYTLAATTVKFEFPKPSFLVGVKSNTKAIMKMTNCTFTYPGSAKPSLHGVSVQLSLSSRVGVIGPNGAGKSTMIKLLTGEAYPQEGTVWRHPNLRIGYVAQHAFHHLEQHLEKTPNAYIQWRYQGGADREVLEKPTVAMTPEEQEQMETWVIGGDGSKRQVEMIMGRQKLKKSYQYEIKWKNHVHKFNTWMPREKLLELGFDKLIRQFDDREASREGLGYRDLSPASIRKHLEDVGLDGDIADHNMISGLSGGQKVKVVIAAAMWNNPHMLVLDEPTNYLDRESLGGLAVAIRNWGGSVIMISHNTEFLGALCPETWTVNAGKLTINGKTAVQEGNFEDAEKPIVVVNKKKKKSRNDVKAQEVRRRLRHLEWLASDKGTPKPADTDSD</sequence>
<dbReference type="InterPro" id="IPR000953">
    <property type="entry name" value="Chromo/chromo_shadow_dom"/>
</dbReference>
<name>A0A9P6J0Z2_MORAP</name>
<evidence type="ECO:0000259" key="6">
    <source>
        <dbReference type="PROSITE" id="PS50013"/>
    </source>
</evidence>
<feature type="domain" description="Chromo" evidence="6">
    <location>
        <begin position="509"/>
        <end position="570"/>
    </location>
</feature>
<dbReference type="PROSITE" id="PS50893">
    <property type="entry name" value="ABC_TRANSPORTER_2"/>
    <property type="match status" value="2"/>
</dbReference>
<dbReference type="Gene3D" id="3.40.50.300">
    <property type="entry name" value="P-loop containing nucleotide triphosphate hydrolases"/>
    <property type="match status" value="2"/>
</dbReference>
<dbReference type="AlphaFoldDB" id="A0A9P6J0Z2"/>
<proteinExistence type="predicted"/>
<protein>
    <recommendedName>
        <fullName evidence="10">Elongation factor 3</fullName>
    </recommendedName>
</protein>
<comment type="caution">
    <text evidence="8">The sequence shown here is derived from an EMBL/GenBank/DDBJ whole genome shotgun (WGS) entry which is preliminary data.</text>
</comment>
<evidence type="ECO:0000256" key="1">
    <source>
        <dbReference type="ARBA" id="ARBA00004496"/>
    </source>
</evidence>
<dbReference type="CDD" id="cd18626">
    <property type="entry name" value="CD_eEF3"/>
    <property type="match status" value="1"/>
</dbReference>
<keyword evidence="3" id="KW-0677">Repeat</keyword>
<dbReference type="SMART" id="SM00298">
    <property type="entry name" value="CHROMO"/>
    <property type="match status" value="1"/>
</dbReference>